<proteinExistence type="inferred from homology"/>
<evidence type="ECO:0000256" key="4">
    <source>
        <dbReference type="ARBA" id="ARBA00022679"/>
    </source>
</evidence>
<evidence type="ECO:0000256" key="1">
    <source>
        <dbReference type="ARBA" id="ARBA00004173"/>
    </source>
</evidence>
<comment type="caution">
    <text evidence="9">The sequence shown here is derived from an EMBL/GenBank/DDBJ whole genome shotgun (WGS) entry which is preliminary data.</text>
</comment>
<evidence type="ECO:0000256" key="7">
    <source>
        <dbReference type="RuleBase" id="RU364114"/>
    </source>
</evidence>
<keyword evidence="3 7" id="KW-0489">Methyltransferase</keyword>
<keyword evidence="10" id="KW-1185">Reference proteome</keyword>
<dbReference type="EC" id="2.1.1.320" evidence="7"/>
<name>A0A7J6WHW3_THATH</name>
<dbReference type="OrthoDB" id="17415at2759"/>
<gene>
    <name evidence="9" type="ORF">FRX31_013926</name>
</gene>
<sequence length="144" mass="16502">LYCFLLAALLVRDFIQSALYDPNHGYFSRSGQNLVPKGGYHTNLTRLWIAEPCQQITDYPFTSSDGRRAYLRYLDDIYKHNEISWFTPVELFKPWNAHGIAEAIMRTANFSVSLKIYGIGGGSGTYVKCIMDYIMLNAPEFTRI</sequence>
<evidence type="ECO:0000256" key="2">
    <source>
        <dbReference type="ARBA" id="ARBA00005891"/>
    </source>
</evidence>
<evidence type="ECO:0000256" key="3">
    <source>
        <dbReference type="ARBA" id="ARBA00022603"/>
    </source>
</evidence>
<evidence type="ECO:0000256" key="5">
    <source>
        <dbReference type="ARBA" id="ARBA00023128"/>
    </source>
</evidence>
<dbReference type="PANTHER" id="PTHR12049">
    <property type="entry name" value="PROTEIN ARGININE METHYLTRANSFERASE NDUFAF7, MITOCHONDRIAL"/>
    <property type="match status" value="1"/>
</dbReference>
<evidence type="ECO:0000313" key="10">
    <source>
        <dbReference type="Proteomes" id="UP000554482"/>
    </source>
</evidence>
<dbReference type="InterPro" id="IPR003788">
    <property type="entry name" value="NDUFAF7"/>
</dbReference>
<comment type="catalytic activity">
    <reaction evidence="6 7">
        <text>L-arginyl-[protein] + 2 S-adenosyl-L-methionine = N(omega),N(omega)'-dimethyl-L-arginyl-[protein] + 2 S-adenosyl-L-homocysteine + 2 H(+)</text>
        <dbReference type="Rhea" id="RHEA:48108"/>
        <dbReference type="Rhea" id="RHEA-COMP:10532"/>
        <dbReference type="Rhea" id="RHEA-COMP:11992"/>
        <dbReference type="ChEBI" id="CHEBI:15378"/>
        <dbReference type="ChEBI" id="CHEBI:29965"/>
        <dbReference type="ChEBI" id="CHEBI:57856"/>
        <dbReference type="ChEBI" id="CHEBI:59789"/>
        <dbReference type="ChEBI" id="CHEBI:88221"/>
        <dbReference type="EC" id="2.1.1.320"/>
    </reaction>
</comment>
<feature type="chain" id="PRO_5029665428" description="Protein arginine methyltransferase NDUFAF7" evidence="8">
    <location>
        <begin position="21"/>
        <end position="144"/>
    </location>
</feature>
<feature type="signal peptide" evidence="8">
    <location>
        <begin position="1"/>
        <end position="20"/>
    </location>
</feature>
<evidence type="ECO:0000313" key="9">
    <source>
        <dbReference type="EMBL" id="KAF5196488.1"/>
    </source>
</evidence>
<organism evidence="9 10">
    <name type="scientific">Thalictrum thalictroides</name>
    <name type="common">Rue-anemone</name>
    <name type="synonym">Anemone thalictroides</name>
    <dbReference type="NCBI Taxonomy" id="46969"/>
    <lineage>
        <taxon>Eukaryota</taxon>
        <taxon>Viridiplantae</taxon>
        <taxon>Streptophyta</taxon>
        <taxon>Embryophyta</taxon>
        <taxon>Tracheophyta</taxon>
        <taxon>Spermatophyta</taxon>
        <taxon>Magnoliopsida</taxon>
        <taxon>Ranunculales</taxon>
        <taxon>Ranunculaceae</taxon>
        <taxon>Thalictroideae</taxon>
        <taxon>Thalictrum</taxon>
    </lineage>
</organism>
<dbReference type="PANTHER" id="PTHR12049:SF5">
    <property type="entry name" value="PROTEIN ARGININE METHYLTRANSFERASE NDUFAF7 HOMOLOG, MITOCHONDRIAL"/>
    <property type="match status" value="1"/>
</dbReference>
<dbReference type="GO" id="GO:0032259">
    <property type="term" value="P:methylation"/>
    <property type="evidence" value="ECO:0007669"/>
    <property type="project" value="UniProtKB-KW"/>
</dbReference>
<dbReference type="InterPro" id="IPR038375">
    <property type="entry name" value="NDUFAF7_sf"/>
</dbReference>
<dbReference type="EMBL" id="JABWDY010015933">
    <property type="protein sequence ID" value="KAF5196488.1"/>
    <property type="molecule type" value="Genomic_DNA"/>
</dbReference>
<dbReference type="Proteomes" id="UP000554482">
    <property type="component" value="Unassembled WGS sequence"/>
</dbReference>
<protein>
    <recommendedName>
        <fullName evidence="7">Protein arginine methyltransferase NDUFAF7</fullName>
        <ecNumber evidence="7">2.1.1.320</ecNumber>
    </recommendedName>
</protein>
<accession>A0A7J6WHW3</accession>
<evidence type="ECO:0000256" key="8">
    <source>
        <dbReference type="SAM" id="SignalP"/>
    </source>
</evidence>
<comment type="function">
    <text evidence="7">Arginine methyltransferase involved in the assembly or stability of mitochondrial NADH:ubiquinone oxidoreductase complex (complex I).</text>
</comment>
<dbReference type="GO" id="GO:0005739">
    <property type="term" value="C:mitochondrion"/>
    <property type="evidence" value="ECO:0007669"/>
    <property type="project" value="UniProtKB-SubCell"/>
</dbReference>
<comment type="similarity">
    <text evidence="2 7">Belongs to the NDUFAF7 family.</text>
</comment>
<reference evidence="9 10" key="1">
    <citation type="submission" date="2020-06" db="EMBL/GenBank/DDBJ databases">
        <title>Transcriptomic and genomic resources for Thalictrum thalictroides and T. hernandezii: Facilitating candidate gene discovery in an emerging model plant lineage.</title>
        <authorList>
            <person name="Arias T."/>
            <person name="Riano-Pachon D.M."/>
            <person name="Di Stilio V.S."/>
        </authorList>
    </citation>
    <scope>NUCLEOTIDE SEQUENCE [LARGE SCALE GENOMIC DNA]</scope>
    <source>
        <strain evidence="10">cv. WT478/WT964</strain>
        <tissue evidence="9">Leaves</tissue>
    </source>
</reference>
<feature type="non-terminal residue" evidence="9">
    <location>
        <position position="144"/>
    </location>
</feature>
<keyword evidence="4 7" id="KW-0808">Transferase</keyword>
<dbReference type="Gene3D" id="3.40.50.12710">
    <property type="match status" value="1"/>
</dbReference>
<keyword evidence="5 7" id="KW-0496">Mitochondrion</keyword>
<comment type="subcellular location">
    <subcellularLocation>
        <location evidence="1 7">Mitochondrion</location>
    </subcellularLocation>
</comment>
<evidence type="ECO:0000256" key="6">
    <source>
        <dbReference type="ARBA" id="ARBA00048612"/>
    </source>
</evidence>
<dbReference type="GO" id="GO:0035243">
    <property type="term" value="F:protein-arginine omega-N symmetric methyltransferase activity"/>
    <property type="evidence" value="ECO:0007669"/>
    <property type="project" value="UniProtKB-EC"/>
</dbReference>
<dbReference type="AlphaFoldDB" id="A0A7J6WHW3"/>
<keyword evidence="8" id="KW-0732">Signal</keyword>